<gene>
    <name evidence="2" type="ORF">CMEL01_14139</name>
</gene>
<feature type="compositionally biased region" description="Basic and acidic residues" evidence="1">
    <location>
        <begin position="1"/>
        <end position="17"/>
    </location>
</feature>
<name>A0AAI9UP95_9PEZI</name>
<reference evidence="2 3" key="1">
    <citation type="submission" date="2016-10" db="EMBL/GenBank/DDBJ databases">
        <title>The genome sequence of Colletotrichum fioriniae PJ7.</title>
        <authorList>
            <person name="Baroncelli R."/>
        </authorList>
    </citation>
    <scope>NUCLEOTIDE SEQUENCE [LARGE SCALE GENOMIC DNA]</scope>
    <source>
        <strain evidence="2">Col 31</strain>
    </source>
</reference>
<dbReference type="AlphaFoldDB" id="A0AAI9UP95"/>
<organism evidence="2 3">
    <name type="scientific">Colletotrichum melonis</name>
    <dbReference type="NCBI Taxonomy" id="1209925"/>
    <lineage>
        <taxon>Eukaryota</taxon>
        <taxon>Fungi</taxon>
        <taxon>Dikarya</taxon>
        <taxon>Ascomycota</taxon>
        <taxon>Pezizomycotina</taxon>
        <taxon>Sordariomycetes</taxon>
        <taxon>Hypocreomycetidae</taxon>
        <taxon>Glomerellales</taxon>
        <taxon>Glomerellaceae</taxon>
        <taxon>Colletotrichum</taxon>
        <taxon>Colletotrichum acutatum species complex</taxon>
    </lineage>
</organism>
<evidence type="ECO:0000256" key="1">
    <source>
        <dbReference type="SAM" id="MobiDB-lite"/>
    </source>
</evidence>
<accession>A0AAI9UP95</accession>
<keyword evidence="3" id="KW-1185">Reference proteome</keyword>
<proteinExistence type="predicted"/>
<dbReference type="Proteomes" id="UP001239795">
    <property type="component" value="Unassembled WGS sequence"/>
</dbReference>
<evidence type="ECO:0000313" key="3">
    <source>
        <dbReference type="Proteomes" id="UP001239795"/>
    </source>
</evidence>
<sequence>MSTDKRLQGIPKGDHANELGSPDRYGAQSGPSLFARKCCVCVCVCGSVGKWEEVERGPVTVSPCAMSHLVFAWQWQPSLPSSRCWLAVLLLEWQGGLIDSLFLLVWRNSTTTRRH</sequence>
<evidence type="ECO:0000313" key="2">
    <source>
        <dbReference type="EMBL" id="KAK1462172.1"/>
    </source>
</evidence>
<dbReference type="EMBL" id="MLGG01000009">
    <property type="protein sequence ID" value="KAK1462172.1"/>
    <property type="molecule type" value="Genomic_DNA"/>
</dbReference>
<protein>
    <submittedName>
        <fullName evidence="2">Uncharacterized protein</fullName>
    </submittedName>
</protein>
<comment type="caution">
    <text evidence="2">The sequence shown here is derived from an EMBL/GenBank/DDBJ whole genome shotgun (WGS) entry which is preliminary data.</text>
</comment>
<feature type="region of interest" description="Disordered" evidence="1">
    <location>
        <begin position="1"/>
        <end position="24"/>
    </location>
</feature>